<keyword evidence="3 5" id="KW-1133">Transmembrane helix</keyword>
<comment type="caution">
    <text evidence="8">The sequence shown here is derived from an EMBL/GenBank/DDBJ whole genome shotgun (WGS) entry which is preliminary data.</text>
</comment>
<evidence type="ECO:0000256" key="1">
    <source>
        <dbReference type="ARBA" id="ARBA00004370"/>
    </source>
</evidence>
<keyword evidence="2 5" id="KW-0812">Transmembrane</keyword>
<keyword evidence="9" id="KW-1185">Reference proteome</keyword>
<evidence type="ECO:0000259" key="6">
    <source>
        <dbReference type="Pfam" id="PF07970"/>
    </source>
</evidence>
<comment type="subcellular location">
    <subcellularLocation>
        <location evidence="1">Membrane</location>
    </subcellularLocation>
</comment>
<dbReference type="GO" id="GO:0016020">
    <property type="term" value="C:membrane"/>
    <property type="evidence" value="ECO:0007669"/>
    <property type="project" value="UniProtKB-SubCell"/>
</dbReference>
<keyword evidence="4 5" id="KW-0472">Membrane</keyword>
<reference evidence="8" key="1">
    <citation type="submission" date="2016-09" db="EMBL/GenBank/DDBJ databases">
        <authorList>
            <person name="Hebert L."/>
            <person name="Moumen B."/>
        </authorList>
    </citation>
    <scope>NUCLEOTIDE SEQUENCE [LARGE SCALE GENOMIC DNA]</scope>
    <source>
        <strain evidence="8">OVI</strain>
    </source>
</reference>
<sequence>MIGLRKRSSESDDEPVPSSFLLRKVAAVDLFTKPKEDYCRSQTRAGAIISIITVFAVGLLASWEVMSYTLGWNAYKTELSVDTSPEKNITFNIDITFMQEPCHDLFLDVSDVSGTFSINVTENLLKTPVDVGGNLAYLGTRRFFTDPRSPLYTRRNDPNSPDFCGRCFTGNKAIAGGKNCCNTCEEVMAEHDRKGLPRPNKNVVEQCIGELSLENPGCNYRGALNVRKVSGVIFFTPKVIKNTIKMEDLLKFDASHVINKFSIGDESVRRHSRRGVLNPLEKQRFNGSGRFMKVRYYLNIVPTTYGSGASSGLHPPTYEYSANWNSREVAIGYGGFPSVEFSFDFFPMQVNNNFKREPIYHFLVQLCGIIGGLFVVLGLVDSVVARLTRLV</sequence>
<dbReference type="Pfam" id="PF13850">
    <property type="entry name" value="ERGIC_N"/>
    <property type="match status" value="1"/>
</dbReference>
<accession>A0A1G4IEU4</accession>
<dbReference type="PANTHER" id="PTHR10984">
    <property type="entry name" value="ENDOPLASMIC RETICULUM-GOLGI INTERMEDIATE COMPARTMENT PROTEIN"/>
    <property type="match status" value="1"/>
</dbReference>
<dbReference type="PANTHER" id="PTHR10984:SF27">
    <property type="match status" value="1"/>
</dbReference>
<protein>
    <submittedName>
        <fullName evidence="8">Endoplasmic Reticulum-Golgi Intermediate Compartment (ERGIC)/Endoplasmic reticulum vesicle transporter, putative</fullName>
    </submittedName>
</protein>
<organism evidence="8 9">
    <name type="scientific">Trypanosoma equiperdum</name>
    <dbReference type="NCBI Taxonomy" id="5694"/>
    <lineage>
        <taxon>Eukaryota</taxon>
        <taxon>Discoba</taxon>
        <taxon>Euglenozoa</taxon>
        <taxon>Kinetoplastea</taxon>
        <taxon>Metakinetoplastina</taxon>
        <taxon>Trypanosomatida</taxon>
        <taxon>Trypanosomatidae</taxon>
        <taxon>Trypanosoma</taxon>
    </lineage>
</organism>
<dbReference type="AlphaFoldDB" id="A0A1G4IEU4"/>
<feature type="transmembrane region" description="Helical" evidence="5">
    <location>
        <begin position="45"/>
        <end position="63"/>
    </location>
</feature>
<feature type="transmembrane region" description="Helical" evidence="5">
    <location>
        <begin position="359"/>
        <end position="380"/>
    </location>
</feature>
<dbReference type="EMBL" id="CZPT02001525">
    <property type="protein sequence ID" value="SCU70823.1"/>
    <property type="molecule type" value="Genomic_DNA"/>
</dbReference>
<dbReference type="Proteomes" id="UP000195570">
    <property type="component" value="Unassembled WGS sequence"/>
</dbReference>
<evidence type="ECO:0000256" key="4">
    <source>
        <dbReference type="ARBA" id="ARBA00023136"/>
    </source>
</evidence>
<dbReference type="InterPro" id="IPR012936">
    <property type="entry name" value="Erv_C"/>
</dbReference>
<dbReference type="Pfam" id="PF07970">
    <property type="entry name" value="COPIIcoated_ERV"/>
    <property type="match status" value="1"/>
</dbReference>
<proteinExistence type="predicted"/>
<feature type="domain" description="Endoplasmic reticulum vesicle transporter N-terminal" evidence="7">
    <location>
        <begin position="26"/>
        <end position="115"/>
    </location>
</feature>
<dbReference type="InterPro" id="IPR045888">
    <property type="entry name" value="Erv"/>
</dbReference>
<dbReference type="InterPro" id="IPR039542">
    <property type="entry name" value="Erv_N"/>
</dbReference>
<dbReference type="GeneID" id="92376338"/>
<dbReference type="RefSeq" id="XP_067081582.1">
    <property type="nucleotide sequence ID" value="XM_067225481.1"/>
</dbReference>
<dbReference type="VEuPathDB" id="TriTrypDB:TEOVI_000239800"/>
<dbReference type="GO" id="GO:0030134">
    <property type="term" value="C:COPII-coated ER to Golgi transport vesicle"/>
    <property type="evidence" value="ECO:0007669"/>
    <property type="project" value="TreeGrafter"/>
</dbReference>
<evidence type="ECO:0000259" key="7">
    <source>
        <dbReference type="Pfam" id="PF13850"/>
    </source>
</evidence>
<evidence type="ECO:0000256" key="5">
    <source>
        <dbReference type="SAM" id="Phobius"/>
    </source>
</evidence>
<evidence type="ECO:0000313" key="9">
    <source>
        <dbReference type="Proteomes" id="UP000195570"/>
    </source>
</evidence>
<name>A0A1G4IEU4_TRYEQ</name>
<feature type="domain" description="Endoplasmic reticulum vesicle transporter C-terminal" evidence="6">
    <location>
        <begin position="174"/>
        <end position="381"/>
    </location>
</feature>
<gene>
    <name evidence="8" type="ORF">TEOVI_000239800</name>
</gene>
<evidence type="ECO:0000256" key="3">
    <source>
        <dbReference type="ARBA" id="ARBA00022989"/>
    </source>
</evidence>
<dbReference type="GO" id="GO:0005783">
    <property type="term" value="C:endoplasmic reticulum"/>
    <property type="evidence" value="ECO:0007669"/>
    <property type="project" value="TreeGrafter"/>
</dbReference>
<evidence type="ECO:0000313" key="8">
    <source>
        <dbReference type="EMBL" id="SCU70823.1"/>
    </source>
</evidence>
<evidence type="ECO:0000256" key="2">
    <source>
        <dbReference type="ARBA" id="ARBA00022692"/>
    </source>
</evidence>